<evidence type="ECO:0000313" key="1">
    <source>
        <dbReference type="EMBL" id="PVD29538.1"/>
    </source>
</evidence>
<dbReference type="GO" id="GO:0005615">
    <property type="term" value="C:extracellular space"/>
    <property type="evidence" value="ECO:0007669"/>
    <property type="project" value="TreeGrafter"/>
</dbReference>
<accession>A0A2T7P7Z8</accession>
<sequence>MSLWRKYRGKVHYWRSSHYHSWSDLVSAHHTTTATIRLQFTCRVVCRRVVVQQVGWESGLTHSENSALRVTMLIRRPRMHATRAGSRPPPFGPSLFPTVQLKPVFHALRARFPVFNAAALTLGTYVLQGQKQEPVVATRLSGYVVHEAASGMWTWRRDISLKRQAREALENLGAMPCVQSIIAEISFDLALKSIAYWDDQTIATPSRQSCSTYGENQRSWAGLQTLRNEVRVDLSEASTSVFVHWGSSTCPGSSALVYTGVVGGSHYDSPGAAVDFLCLPIADVVLVDSSTTYSAHLFGGEYETYDTHMNTDPLCAVCRSPRPASIMVPAINQCPSGWTLEYGGYLMTGYPDHKAASQFVCVDSKMEERLGSEQDFTETVVLHGD</sequence>
<organism evidence="1 2">
    <name type="scientific">Pomacea canaliculata</name>
    <name type="common">Golden apple snail</name>
    <dbReference type="NCBI Taxonomy" id="400727"/>
    <lineage>
        <taxon>Eukaryota</taxon>
        <taxon>Metazoa</taxon>
        <taxon>Spiralia</taxon>
        <taxon>Lophotrochozoa</taxon>
        <taxon>Mollusca</taxon>
        <taxon>Gastropoda</taxon>
        <taxon>Caenogastropoda</taxon>
        <taxon>Architaenioglossa</taxon>
        <taxon>Ampullarioidea</taxon>
        <taxon>Ampullariidae</taxon>
        <taxon>Pomacea</taxon>
    </lineage>
</organism>
<dbReference type="EMBL" id="PZQS01000005">
    <property type="protein sequence ID" value="PVD29538.1"/>
    <property type="molecule type" value="Genomic_DNA"/>
</dbReference>
<dbReference type="OrthoDB" id="6127486at2759"/>
<keyword evidence="2" id="KW-1185">Reference proteome</keyword>
<name>A0A2T7P7Z8_POMCA</name>
<dbReference type="PANTHER" id="PTHR24024:SF18">
    <property type="entry name" value="SHORT-CHAIN COLLAGEN C4-LIKE"/>
    <property type="match status" value="1"/>
</dbReference>
<dbReference type="AlphaFoldDB" id="A0A2T7P7Z8"/>
<gene>
    <name evidence="1" type="ORF">C0Q70_08789</name>
</gene>
<dbReference type="Proteomes" id="UP000245119">
    <property type="component" value="Linkage Group LG5"/>
</dbReference>
<protein>
    <submittedName>
        <fullName evidence="1">Uncharacterized protein</fullName>
    </submittedName>
</protein>
<comment type="caution">
    <text evidence="1">The sequence shown here is derived from an EMBL/GenBank/DDBJ whole genome shotgun (WGS) entry which is preliminary data.</text>
</comment>
<reference evidence="1 2" key="1">
    <citation type="submission" date="2018-04" db="EMBL/GenBank/DDBJ databases">
        <title>The genome of golden apple snail Pomacea canaliculata provides insight into stress tolerance and invasive adaptation.</title>
        <authorList>
            <person name="Liu C."/>
            <person name="Liu B."/>
            <person name="Ren Y."/>
            <person name="Zhang Y."/>
            <person name="Wang H."/>
            <person name="Li S."/>
            <person name="Jiang F."/>
            <person name="Yin L."/>
            <person name="Zhang G."/>
            <person name="Qian W."/>
            <person name="Fan W."/>
        </authorList>
    </citation>
    <scope>NUCLEOTIDE SEQUENCE [LARGE SCALE GENOMIC DNA]</scope>
    <source>
        <strain evidence="1">SZHN2017</strain>
        <tissue evidence="1">Muscle</tissue>
    </source>
</reference>
<evidence type="ECO:0000313" key="2">
    <source>
        <dbReference type="Proteomes" id="UP000245119"/>
    </source>
</evidence>
<dbReference type="PANTHER" id="PTHR24024">
    <property type="entry name" value="PULMONARY SURFACTANT-ASSOCIATED PROTEIN A"/>
    <property type="match status" value="1"/>
</dbReference>
<dbReference type="InterPro" id="IPR051077">
    <property type="entry name" value="Ca-dependent_lectin"/>
</dbReference>
<proteinExistence type="predicted"/>